<comment type="caution">
    <text evidence="3">The sequence shown here is derived from an EMBL/GenBank/DDBJ whole genome shotgun (WGS) entry which is preliminary data.</text>
</comment>
<feature type="region of interest" description="Disordered" evidence="2">
    <location>
        <begin position="723"/>
        <end position="821"/>
    </location>
</feature>
<dbReference type="InterPro" id="IPR007991">
    <property type="entry name" value="RNA_pol_I_trans_ini_fac_RRN3"/>
</dbReference>
<accession>A0A8J5X9U5</accession>
<evidence type="ECO:0000256" key="2">
    <source>
        <dbReference type="SAM" id="MobiDB-lite"/>
    </source>
</evidence>
<feature type="compositionally biased region" description="Basic and acidic residues" evidence="2">
    <location>
        <begin position="620"/>
        <end position="632"/>
    </location>
</feature>
<dbReference type="PANTHER" id="PTHR12790:SF0">
    <property type="entry name" value="RNA POLYMERASE I-SPECIFIC TRANSCRIPTION INITIATION FACTOR RRN3-RELATED"/>
    <property type="match status" value="1"/>
</dbReference>
<sequence length="922" mass="92525">MGSLSVAEDADALLHAALVGDDALEYANLVGRLASPRLSAAEARQLLAACARHASAVSDERHGELLAAALRARWAEEAGVAEAYASLAQELIARSTAFVEPFLASVVDAFASAAAPLAHDVADIAHAMLRSVLFTCPLAARTLCDLIHARFPHRRLATPVHTHYLRHVLRVMSYEPYVQPVLVPYIVQQLLAIDAEARMPVPLPPIPPLASHHASVLDDDLDADDEPVFPMDDMLDETHAGAAAAGGGIVNGGGGRGRGEGEGAGVGGWGGSGGGGRRIGDSCVAGGACAAAGGSGVGGPAPVDPDAEKLDALLSLLFEFWHRLVGPPSAPAAHGADRASAGARPPLQPMTVHAAAREVASGASGAAGGGGKGGKGEMLVFGLLSAFDAFIVRSHSVQCVHFALLVGTSCHREHAGALLGYFARKLGADSDETFAVRQACIGYAASYAASASFLDAHAVHAALEILLAHAHTLAAALLGGVAGGAAGGAAGDTCVDAGPLSPGAGSAQTARVAMQRSLTACVVGSVLILERRWALWSGVFLAADGAAGGAGGGGGGGACEQGEGALGRLRALLELDPAVLLGAMHPASASFALRHLSAPRAPHASPHNGGVGTAGAARTHRADTPGAERAERGAATPSRVRPGAHGATPTTHHAVAEGRASYATAVGFALPFEVYPPLPESAAFVAPLLLPPHPPPAQQGARAARPSGGACGGGCGARRGVHGAGAGAGGAVGERCGESGSPSSPSRSPTVDSCSCSLHSGGVHPGSAHDGGSLRLPVSLGHSAPQPHNLSPLRLGASPTAAHRPQRAHGRTLGAEGGSEGSSAIPLVVQAGFAQWPRVPGARQSGGHSLPEHGSLNESLTNCSMSFSPDDLESHIRQRFEECTRAAVTEGGNLRSPGSSPPPCTFYGGFDALGRHISLGVP</sequence>
<gene>
    <name evidence="3" type="ORF">KFE25_001140</name>
</gene>
<evidence type="ECO:0000256" key="1">
    <source>
        <dbReference type="ARBA" id="ARBA00010098"/>
    </source>
</evidence>
<dbReference type="GO" id="GO:0006361">
    <property type="term" value="P:transcription initiation at RNA polymerase I promoter"/>
    <property type="evidence" value="ECO:0007669"/>
    <property type="project" value="InterPro"/>
</dbReference>
<dbReference type="OrthoDB" id="26970at2759"/>
<name>A0A8J5X9U5_DIALT</name>
<comment type="similarity">
    <text evidence="1">Belongs to the RRN3 family.</text>
</comment>
<dbReference type="Pfam" id="PF05327">
    <property type="entry name" value="RRN3"/>
    <property type="match status" value="2"/>
</dbReference>
<proteinExistence type="inferred from homology"/>
<dbReference type="GO" id="GO:0001181">
    <property type="term" value="F:RNA polymerase I general transcription initiation factor activity"/>
    <property type="evidence" value="ECO:0007669"/>
    <property type="project" value="InterPro"/>
</dbReference>
<keyword evidence="4" id="KW-1185">Reference proteome</keyword>
<dbReference type="EMBL" id="JAGTXO010000025">
    <property type="protein sequence ID" value="KAG8461536.1"/>
    <property type="molecule type" value="Genomic_DNA"/>
</dbReference>
<organism evidence="3 4">
    <name type="scientific">Diacronema lutheri</name>
    <name type="common">Unicellular marine alga</name>
    <name type="synonym">Monochrysis lutheri</name>
    <dbReference type="NCBI Taxonomy" id="2081491"/>
    <lineage>
        <taxon>Eukaryota</taxon>
        <taxon>Haptista</taxon>
        <taxon>Haptophyta</taxon>
        <taxon>Pavlovophyceae</taxon>
        <taxon>Pavlovales</taxon>
        <taxon>Pavlovaceae</taxon>
        <taxon>Diacronema</taxon>
    </lineage>
</organism>
<feature type="compositionally biased region" description="Gly residues" evidence="2">
    <location>
        <begin position="723"/>
        <end position="732"/>
    </location>
</feature>
<dbReference type="PANTHER" id="PTHR12790">
    <property type="entry name" value="TRANSCRIPTION INITIATION FACTOR IA RRN3"/>
    <property type="match status" value="1"/>
</dbReference>
<dbReference type="AlphaFoldDB" id="A0A8J5X9U5"/>
<feature type="compositionally biased region" description="Low complexity" evidence="2">
    <location>
        <begin position="739"/>
        <end position="755"/>
    </location>
</feature>
<feature type="region of interest" description="Disordered" evidence="2">
    <location>
        <begin position="599"/>
        <end position="652"/>
    </location>
</feature>
<protein>
    <submittedName>
        <fullName evidence="3">Uncharacterized protein</fullName>
    </submittedName>
</protein>
<reference evidence="3" key="1">
    <citation type="submission" date="2021-05" db="EMBL/GenBank/DDBJ databases">
        <title>The genome of the haptophyte Pavlova lutheri (Diacronema luteri, Pavlovales) - a model for lipid biosynthesis in eukaryotic algae.</title>
        <authorList>
            <person name="Hulatt C.J."/>
            <person name="Posewitz M.C."/>
        </authorList>
    </citation>
    <scope>NUCLEOTIDE SEQUENCE</scope>
    <source>
        <strain evidence="3">NIVA-4/92</strain>
    </source>
</reference>
<dbReference type="GO" id="GO:0005634">
    <property type="term" value="C:nucleus"/>
    <property type="evidence" value="ECO:0007669"/>
    <property type="project" value="TreeGrafter"/>
</dbReference>
<evidence type="ECO:0000313" key="3">
    <source>
        <dbReference type="EMBL" id="KAG8461536.1"/>
    </source>
</evidence>
<evidence type="ECO:0000313" key="4">
    <source>
        <dbReference type="Proteomes" id="UP000751190"/>
    </source>
</evidence>
<dbReference type="GO" id="GO:0001042">
    <property type="term" value="F:RNA polymerase I core binding"/>
    <property type="evidence" value="ECO:0007669"/>
    <property type="project" value="TreeGrafter"/>
</dbReference>
<dbReference type="Proteomes" id="UP000751190">
    <property type="component" value="Unassembled WGS sequence"/>
</dbReference>